<proteinExistence type="inferred from homology"/>
<dbReference type="OrthoDB" id="426882at2759"/>
<dbReference type="PANTHER" id="PTHR43756:SF5">
    <property type="entry name" value="CHOLINE MONOOXYGENASE, CHLOROPLASTIC"/>
    <property type="match status" value="1"/>
</dbReference>
<dbReference type="InterPro" id="IPR015879">
    <property type="entry name" value="Ring_hydroxy_dOase_asu_C_dom"/>
</dbReference>
<dbReference type="EC" id="1.14.15.7" evidence="5"/>
<dbReference type="CDD" id="cd00680">
    <property type="entry name" value="RHO_alpha_C"/>
    <property type="match status" value="1"/>
</dbReference>
<comment type="pathway">
    <text evidence="3">Amine and polyamine biosynthesis; betaine biosynthesis via choline pathway; betaine aldehyde from choline (monooxygenase route): step 1/1.</text>
</comment>
<evidence type="ECO:0000256" key="11">
    <source>
        <dbReference type="ARBA" id="ARBA00023014"/>
    </source>
</evidence>
<dbReference type="InterPro" id="IPR036922">
    <property type="entry name" value="Rieske_2Fe-2S_sf"/>
</dbReference>
<dbReference type="InterPro" id="IPR001663">
    <property type="entry name" value="Rng_hydr_dOase-A"/>
</dbReference>
<keyword evidence="7" id="KW-0001">2Fe-2S</keyword>
<dbReference type="AlphaFoldDB" id="A0A0D7BST6"/>
<evidence type="ECO:0000256" key="12">
    <source>
        <dbReference type="ARBA" id="ARBA00049097"/>
    </source>
</evidence>
<reference evidence="14 15" key="1">
    <citation type="journal article" date="2015" name="Fungal Genet. Biol.">
        <title>Evolution of novel wood decay mechanisms in Agaricales revealed by the genome sequences of Fistulina hepatica and Cylindrobasidium torrendii.</title>
        <authorList>
            <person name="Floudas D."/>
            <person name="Held B.W."/>
            <person name="Riley R."/>
            <person name="Nagy L.G."/>
            <person name="Koehler G."/>
            <person name="Ransdell A.S."/>
            <person name="Younus H."/>
            <person name="Chow J."/>
            <person name="Chiniquy J."/>
            <person name="Lipzen A."/>
            <person name="Tritt A."/>
            <person name="Sun H."/>
            <person name="Haridas S."/>
            <person name="LaButti K."/>
            <person name="Ohm R.A."/>
            <person name="Kues U."/>
            <person name="Blanchette R.A."/>
            <person name="Grigoriev I.V."/>
            <person name="Minto R.E."/>
            <person name="Hibbett D.S."/>
        </authorList>
    </citation>
    <scope>NUCLEOTIDE SEQUENCE [LARGE SCALE GENOMIC DNA]</scope>
    <source>
        <strain evidence="14 15">FP15055 ss-10</strain>
    </source>
</reference>
<evidence type="ECO:0000256" key="7">
    <source>
        <dbReference type="ARBA" id="ARBA00022714"/>
    </source>
</evidence>
<dbReference type="GO" id="GO:0005506">
    <property type="term" value="F:iron ion binding"/>
    <property type="evidence" value="ECO:0007669"/>
    <property type="project" value="InterPro"/>
</dbReference>
<evidence type="ECO:0000256" key="1">
    <source>
        <dbReference type="ARBA" id="ARBA00001962"/>
    </source>
</evidence>
<comment type="function">
    <text evidence="2">Catalyzes the first step of the osmoprotectant glycine betaine synthesis.</text>
</comment>
<dbReference type="GO" id="GO:0019133">
    <property type="term" value="F:choline monooxygenase activity"/>
    <property type="evidence" value="ECO:0007669"/>
    <property type="project" value="UniProtKB-EC"/>
</dbReference>
<keyword evidence="15" id="KW-1185">Reference proteome</keyword>
<dbReference type="STRING" id="1314674.A0A0D7BST6"/>
<keyword evidence="10" id="KW-0408">Iron</keyword>
<organism evidence="14 15">
    <name type="scientific">Cylindrobasidium torrendii FP15055 ss-10</name>
    <dbReference type="NCBI Taxonomy" id="1314674"/>
    <lineage>
        <taxon>Eukaryota</taxon>
        <taxon>Fungi</taxon>
        <taxon>Dikarya</taxon>
        <taxon>Basidiomycota</taxon>
        <taxon>Agaricomycotina</taxon>
        <taxon>Agaricomycetes</taxon>
        <taxon>Agaricomycetidae</taxon>
        <taxon>Agaricales</taxon>
        <taxon>Marasmiineae</taxon>
        <taxon>Physalacriaceae</taxon>
        <taxon>Cylindrobasidium</taxon>
    </lineage>
</organism>
<sequence>MPVATPNPNVSLPSSWYRSDAIYELERRAIFAKKWLFLCHTNRLNKAGEYVRFKIAGYHFFVIKDREGKINAFHNVCRHRAFPIIGSKKEGEADPMHEDGKVSILACKFHGWSYTMQGKLAKAPGFQDQPGFVPADNGLFSIRTHIDKLGYLYINMDTSDNYLKWEEQFGTMDSQPRVEGFPIDKYKYAFSWSFENCEYNWKTLVDNYNECYHCQVAHPGIASTVDLKSYYVQGQDSYVAHFSPPKPENMEKREDGSIVATFLYPYASITLMPSYAYTMRVVPIDAHRTEMQYDVYRPTDASDQDFDATHEFFLQVEAEDKYLCTNAQKNMEAGVYQSGALHEKKEHGVLYWQGLVRKALMEHRKLEEEAGRQIYPALPDGGLQSNEEVFCTKLESACGTPKHLEW</sequence>
<evidence type="ECO:0000259" key="13">
    <source>
        <dbReference type="PROSITE" id="PS51296"/>
    </source>
</evidence>
<accession>A0A0D7BST6</accession>
<protein>
    <recommendedName>
        <fullName evidence="6">Choline monooxygenase, chloroplastic</fullName>
        <ecNumber evidence="5">1.14.15.7</ecNumber>
    </recommendedName>
</protein>
<evidence type="ECO:0000256" key="8">
    <source>
        <dbReference type="ARBA" id="ARBA00022723"/>
    </source>
</evidence>
<dbReference type="SUPFAM" id="SSF55961">
    <property type="entry name" value="Bet v1-like"/>
    <property type="match status" value="1"/>
</dbReference>
<dbReference type="InterPro" id="IPR017941">
    <property type="entry name" value="Rieske_2Fe-2S"/>
</dbReference>
<dbReference type="GO" id="GO:0051537">
    <property type="term" value="F:2 iron, 2 sulfur cluster binding"/>
    <property type="evidence" value="ECO:0007669"/>
    <property type="project" value="UniProtKB-KW"/>
</dbReference>
<dbReference type="Gene3D" id="2.102.10.10">
    <property type="entry name" value="Rieske [2Fe-2S] iron-sulphur domain"/>
    <property type="match status" value="1"/>
</dbReference>
<dbReference type="Gene3D" id="3.90.380.10">
    <property type="entry name" value="Naphthalene 1,2-dioxygenase Alpha Subunit, Chain A, domain 1"/>
    <property type="match status" value="2"/>
</dbReference>
<evidence type="ECO:0000256" key="10">
    <source>
        <dbReference type="ARBA" id="ARBA00023004"/>
    </source>
</evidence>
<evidence type="ECO:0000256" key="6">
    <source>
        <dbReference type="ARBA" id="ARBA00014931"/>
    </source>
</evidence>
<dbReference type="PRINTS" id="PR00090">
    <property type="entry name" value="RNGDIOXGNASE"/>
</dbReference>
<feature type="domain" description="Rieske" evidence="13">
    <location>
        <begin position="35"/>
        <end position="132"/>
    </location>
</feature>
<dbReference type="PROSITE" id="PS51296">
    <property type="entry name" value="RIESKE"/>
    <property type="match status" value="1"/>
</dbReference>
<keyword evidence="11" id="KW-0411">Iron-sulfur</keyword>
<keyword evidence="8" id="KW-0479">Metal-binding</keyword>
<dbReference type="Pfam" id="PF00848">
    <property type="entry name" value="Ring_hydroxyl_A"/>
    <property type="match status" value="1"/>
</dbReference>
<dbReference type="GO" id="GO:0019285">
    <property type="term" value="P:glycine betaine biosynthetic process from choline"/>
    <property type="evidence" value="ECO:0007669"/>
    <property type="project" value="UniProtKB-UniPathway"/>
</dbReference>
<dbReference type="SUPFAM" id="SSF50022">
    <property type="entry name" value="ISP domain"/>
    <property type="match status" value="1"/>
</dbReference>
<comment type="similarity">
    <text evidence="4">Belongs to the choline monooxygenase family.</text>
</comment>
<evidence type="ECO:0000256" key="4">
    <source>
        <dbReference type="ARBA" id="ARBA00010848"/>
    </source>
</evidence>
<evidence type="ECO:0000313" key="14">
    <source>
        <dbReference type="EMBL" id="KIY73214.1"/>
    </source>
</evidence>
<dbReference type="PANTHER" id="PTHR43756">
    <property type="entry name" value="CHOLINE MONOOXYGENASE, CHLOROPLASTIC"/>
    <property type="match status" value="1"/>
</dbReference>
<evidence type="ECO:0000256" key="2">
    <source>
        <dbReference type="ARBA" id="ARBA00002149"/>
    </source>
</evidence>
<comment type="catalytic activity">
    <reaction evidence="12">
        <text>choline + 2 reduced [2Fe-2S]-[ferredoxin] + O2 + 2 H(+) = betaine aldehyde hydrate + 2 oxidized [2Fe-2S]-[ferredoxin] + H2O</text>
        <dbReference type="Rhea" id="RHEA:17769"/>
        <dbReference type="Rhea" id="RHEA-COMP:10000"/>
        <dbReference type="Rhea" id="RHEA-COMP:10001"/>
        <dbReference type="ChEBI" id="CHEBI:15354"/>
        <dbReference type="ChEBI" id="CHEBI:15377"/>
        <dbReference type="ChEBI" id="CHEBI:15378"/>
        <dbReference type="ChEBI" id="CHEBI:15379"/>
        <dbReference type="ChEBI" id="CHEBI:15870"/>
        <dbReference type="ChEBI" id="CHEBI:33737"/>
        <dbReference type="ChEBI" id="CHEBI:33738"/>
        <dbReference type="EC" id="1.14.15.7"/>
    </reaction>
</comment>
<keyword evidence="9" id="KW-0560">Oxidoreductase</keyword>
<dbReference type="EMBL" id="KN880437">
    <property type="protein sequence ID" value="KIY73214.1"/>
    <property type="molecule type" value="Genomic_DNA"/>
</dbReference>
<name>A0A0D7BST6_9AGAR</name>
<gene>
    <name evidence="14" type="ORF">CYLTODRAFT_417184</name>
</gene>
<evidence type="ECO:0000256" key="3">
    <source>
        <dbReference type="ARBA" id="ARBA00004866"/>
    </source>
</evidence>
<comment type="cofactor">
    <cofactor evidence="1">
        <name>Fe cation</name>
        <dbReference type="ChEBI" id="CHEBI:24875"/>
    </cofactor>
</comment>
<evidence type="ECO:0000313" key="15">
    <source>
        <dbReference type="Proteomes" id="UP000054007"/>
    </source>
</evidence>
<evidence type="ECO:0000256" key="9">
    <source>
        <dbReference type="ARBA" id="ARBA00023002"/>
    </source>
</evidence>
<dbReference type="UniPathway" id="UPA00529">
    <property type="reaction ID" value="UER00430"/>
</dbReference>
<evidence type="ECO:0000256" key="5">
    <source>
        <dbReference type="ARBA" id="ARBA00012763"/>
    </source>
</evidence>
<dbReference type="Pfam" id="PF00355">
    <property type="entry name" value="Rieske"/>
    <property type="match status" value="1"/>
</dbReference>
<dbReference type="Proteomes" id="UP000054007">
    <property type="component" value="Unassembled WGS sequence"/>
</dbReference>
<dbReference type="CDD" id="cd03469">
    <property type="entry name" value="Rieske_RO_Alpha_N"/>
    <property type="match status" value="1"/>
</dbReference>